<evidence type="ECO:0000256" key="1">
    <source>
        <dbReference type="SAM" id="Phobius"/>
    </source>
</evidence>
<evidence type="ECO:0000313" key="2">
    <source>
        <dbReference type="EMBL" id="VDM92893.1"/>
    </source>
</evidence>
<name>A0A3P7JP47_LITSI</name>
<keyword evidence="1" id="KW-1133">Transmembrane helix</keyword>
<dbReference type="OrthoDB" id="5857811at2759"/>
<proteinExistence type="predicted"/>
<dbReference type="Proteomes" id="UP000277928">
    <property type="component" value="Unassembled WGS sequence"/>
</dbReference>
<sequence length="152" mass="16716">MRLLVRFALATLFFVLFIAAFKYVNIRQRFISRIDPKTDGDEVVRILLMSDDSASNLEINANVTLNVVVVLIISLLSIVLLITGIIVVALTLDSSVIDSESGDLDVTAAATMGEDQTTWKSQLLSSTEDRLLPEIRIIANVNKYSVSSISEI</sequence>
<dbReference type="AlphaFoldDB" id="A0A3P7JP47"/>
<accession>A0A3P7JP47</accession>
<keyword evidence="1" id="KW-0812">Transmembrane</keyword>
<protein>
    <submittedName>
        <fullName evidence="2">Uncharacterized protein</fullName>
    </submittedName>
</protein>
<evidence type="ECO:0000313" key="3">
    <source>
        <dbReference type="Proteomes" id="UP000277928"/>
    </source>
</evidence>
<gene>
    <name evidence="2" type="ORF">NLS_LOCUS9967</name>
</gene>
<dbReference type="EMBL" id="UYRX01002196">
    <property type="protein sequence ID" value="VDM92893.1"/>
    <property type="molecule type" value="Genomic_DNA"/>
</dbReference>
<dbReference type="OMA" id="WETNVNV"/>
<organism evidence="2 3">
    <name type="scientific">Litomosoides sigmodontis</name>
    <name type="common">Filarial nematode worm</name>
    <dbReference type="NCBI Taxonomy" id="42156"/>
    <lineage>
        <taxon>Eukaryota</taxon>
        <taxon>Metazoa</taxon>
        <taxon>Ecdysozoa</taxon>
        <taxon>Nematoda</taxon>
        <taxon>Chromadorea</taxon>
        <taxon>Rhabditida</taxon>
        <taxon>Spirurina</taxon>
        <taxon>Spiruromorpha</taxon>
        <taxon>Filarioidea</taxon>
        <taxon>Onchocercidae</taxon>
        <taxon>Litomosoides</taxon>
    </lineage>
</organism>
<keyword evidence="1" id="KW-0472">Membrane</keyword>
<reference evidence="2 3" key="1">
    <citation type="submission" date="2018-08" db="EMBL/GenBank/DDBJ databases">
        <authorList>
            <person name="Laetsch R D."/>
            <person name="Stevens L."/>
            <person name="Kumar S."/>
            <person name="Blaxter L. M."/>
        </authorList>
    </citation>
    <scope>NUCLEOTIDE SEQUENCE [LARGE SCALE GENOMIC DNA]</scope>
</reference>
<keyword evidence="3" id="KW-1185">Reference proteome</keyword>
<feature type="transmembrane region" description="Helical" evidence="1">
    <location>
        <begin position="67"/>
        <end position="92"/>
    </location>
</feature>